<feature type="binding site" evidence="2">
    <location>
        <position position="220"/>
    </location>
    <ligand>
        <name>Mg(2+)</name>
        <dbReference type="ChEBI" id="CHEBI:18420"/>
        <label>3</label>
    </ligand>
</feature>
<feature type="binding site" evidence="2">
    <location>
        <position position="55"/>
    </location>
    <ligand>
        <name>substrate</name>
    </ligand>
</feature>
<dbReference type="GO" id="GO:0009229">
    <property type="term" value="P:thiamine diphosphate biosynthetic process"/>
    <property type="evidence" value="ECO:0007669"/>
    <property type="project" value="UniProtKB-UniRule"/>
</dbReference>
<dbReference type="InterPro" id="IPR036676">
    <property type="entry name" value="PurM-like_C_sf"/>
</dbReference>
<dbReference type="GO" id="GO:0009030">
    <property type="term" value="F:thiamine-phosphate kinase activity"/>
    <property type="evidence" value="ECO:0007669"/>
    <property type="project" value="UniProtKB-UniRule"/>
</dbReference>
<dbReference type="RefSeq" id="WP_074445508.1">
    <property type="nucleotide sequence ID" value="NZ_FMBM01000002.1"/>
</dbReference>
<dbReference type="Proteomes" id="UP000050497">
    <property type="component" value="Unassembled WGS sequence"/>
</dbReference>
<feature type="binding site" evidence="2">
    <location>
        <position position="76"/>
    </location>
    <ligand>
        <name>Mg(2+)</name>
        <dbReference type="ChEBI" id="CHEBI:18420"/>
        <label>4</label>
    </ligand>
</feature>
<feature type="domain" description="PurM-like C-terminal" evidence="4">
    <location>
        <begin position="154"/>
        <end position="305"/>
    </location>
</feature>
<sequence length="336" mass="35913">MDTDRRLSEDELIARYFAPIAGEGGFGMRDDAAALTPGEGNDLVVTVDAIVAGVHFLPDDPPAAIARKALAVNLSDLAAKGARPRGHVLSLALEEGWREDWLAAFTQGLGHAARAFGCPLLGGDTVRANGAYWLSITAFGEVPHGEMVHRFTARDGDVLCVSGTIGDAALGLALRSGVTEPWALHIGIQSRVFLTDRFLHPQPRIALADILRRRARAAMDVSDGLAGDLAKMCKASGVSAEVDLEKLPLSGAARTLSGSHPQLRDRLVTGGDDYEILCSVAPDDLDDFLNECGQVGIAMTPIGYFRPRDFAQNDCSPIFSDANGRKQYEKGSYSHF</sequence>
<dbReference type="EMBL" id="FMBM01000002">
    <property type="protein sequence ID" value="SCC81914.1"/>
    <property type="molecule type" value="Genomic_DNA"/>
</dbReference>
<feature type="binding site" evidence="2">
    <location>
        <position position="31"/>
    </location>
    <ligand>
        <name>Mg(2+)</name>
        <dbReference type="ChEBI" id="CHEBI:18420"/>
        <label>3</label>
    </ligand>
</feature>
<keyword evidence="2" id="KW-0547">Nucleotide-binding</keyword>
<dbReference type="Pfam" id="PF02769">
    <property type="entry name" value="AIRS_C"/>
    <property type="match status" value="1"/>
</dbReference>
<keyword evidence="1 2" id="KW-0784">Thiamine biosynthesis</keyword>
<evidence type="ECO:0000313" key="6">
    <source>
        <dbReference type="EMBL" id="SCC81914.1"/>
    </source>
</evidence>
<dbReference type="Pfam" id="PF00586">
    <property type="entry name" value="AIRS"/>
    <property type="match status" value="1"/>
</dbReference>
<dbReference type="InterPro" id="IPR016188">
    <property type="entry name" value="PurM-like_N"/>
</dbReference>
<comment type="caution">
    <text evidence="5">The sequence shown here is derived from an EMBL/GenBank/DDBJ whole genome shotgun (WGS) entry which is preliminary data.</text>
</comment>
<dbReference type="InterPro" id="IPR010918">
    <property type="entry name" value="PurM-like_C_dom"/>
</dbReference>
<protein>
    <recommendedName>
        <fullName evidence="2">Thiamine-monophosphate kinase</fullName>
        <shortName evidence="2">TMP kinase</shortName>
        <shortName evidence="2">Thiamine-phosphate kinase</shortName>
        <ecNumber evidence="2">2.7.4.16</ecNumber>
    </recommendedName>
</protein>
<feature type="binding site" evidence="2">
    <location>
        <position position="48"/>
    </location>
    <ligand>
        <name>Mg(2+)</name>
        <dbReference type="ChEBI" id="CHEBI:18420"/>
        <label>2</label>
    </ligand>
</feature>
<comment type="pathway">
    <text evidence="2">Cofactor biosynthesis; thiamine diphosphate biosynthesis; thiamine diphosphate from thiamine phosphate: step 1/1.</text>
</comment>
<reference evidence="5 7" key="1">
    <citation type="submission" date="2015-09" db="EMBL/GenBank/DDBJ databases">
        <title>Identification and resolution of microdiversity through metagenomic sequencing of parallel consortia.</title>
        <authorList>
            <person name="Nelson W.C."/>
            <person name="Romine M.F."/>
            <person name="Lindemann S.R."/>
        </authorList>
    </citation>
    <scope>NUCLEOTIDE SEQUENCE [LARGE SCALE GENOMIC DNA]</scope>
    <source>
        <strain evidence="5">HL-109</strain>
    </source>
</reference>
<feature type="binding site" evidence="2">
    <location>
        <position position="76"/>
    </location>
    <ligand>
        <name>Mg(2+)</name>
        <dbReference type="ChEBI" id="CHEBI:18420"/>
        <label>2</label>
    </ligand>
</feature>
<dbReference type="PANTHER" id="PTHR30270">
    <property type="entry name" value="THIAMINE-MONOPHOSPHATE KINASE"/>
    <property type="match status" value="1"/>
</dbReference>
<feature type="binding site" evidence="2">
    <location>
        <position position="46"/>
    </location>
    <ligand>
        <name>Mg(2+)</name>
        <dbReference type="ChEBI" id="CHEBI:18420"/>
        <label>4</label>
    </ligand>
</feature>
<feature type="binding site" evidence="2">
    <location>
        <position position="31"/>
    </location>
    <ligand>
        <name>Mg(2+)</name>
        <dbReference type="ChEBI" id="CHEBI:18420"/>
        <label>4</label>
    </ligand>
</feature>
<evidence type="ECO:0000259" key="4">
    <source>
        <dbReference type="Pfam" id="PF02769"/>
    </source>
</evidence>
<organism evidence="5 7">
    <name type="scientific">Saliniramus fredricksonii</name>
    <dbReference type="NCBI Taxonomy" id="1653334"/>
    <lineage>
        <taxon>Bacteria</taxon>
        <taxon>Pseudomonadati</taxon>
        <taxon>Pseudomonadota</taxon>
        <taxon>Alphaproteobacteria</taxon>
        <taxon>Hyphomicrobiales</taxon>
        <taxon>Salinarimonadaceae</taxon>
        <taxon>Saliniramus</taxon>
    </lineage>
</organism>
<keyword evidence="2" id="KW-0067">ATP-binding</keyword>
<comment type="function">
    <text evidence="2">Catalyzes the ATP-dependent phosphorylation of thiamine-monophosphate (TMP) to form thiamine-pyrophosphate (TPP), the active form of vitamin B1.</text>
</comment>
<dbReference type="Gene3D" id="3.30.1330.10">
    <property type="entry name" value="PurM-like, N-terminal domain"/>
    <property type="match status" value="1"/>
</dbReference>
<dbReference type="UniPathway" id="UPA00060">
    <property type="reaction ID" value="UER00142"/>
</dbReference>
<dbReference type="InterPro" id="IPR036921">
    <property type="entry name" value="PurM-like_N_sf"/>
</dbReference>
<dbReference type="EC" id="2.7.4.16" evidence="2"/>
<dbReference type="PANTHER" id="PTHR30270:SF0">
    <property type="entry name" value="THIAMINE-MONOPHOSPHATE KINASE"/>
    <property type="match status" value="1"/>
</dbReference>
<evidence type="ECO:0000259" key="3">
    <source>
        <dbReference type="Pfam" id="PF00586"/>
    </source>
</evidence>
<feature type="binding site" evidence="2">
    <location>
        <position position="48"/>
    </location>
    <ligand>
        <name>Mg(2+)</name>
        <dbReference type="ChEBI" id="CHEBI:18420"/>
        <label>1</label>
    </ligand>
</feature>
<comment type="catalytic activity">
    <reaction evidence="2">
        <text>thiamine phosphate + ATP = thiamine diphosphate + ADP</text>
        <dbReference type="Rhea" id="RHEA:15913"/>
        <dbReference type="ChEBI" id="CHEBI:30616"/>
        <dbReference type="ChEBI" id="CHEBI:37575"/>
        <dbReference type="ChEBI" id="CHEBI:58937"/>
        <dbReference type="ChEBI" id="CHEBI:456216"/>
        <dbReference type="EC" id="2.7.4.16"/>
    </reaction>
</comment>
<gene>
    <name evidence="2 5" type="primary">thiL</name>
    <name evidence="6" type="ORF">GA0071312_2885</name>
    <name evidence="5" type="ORF">HLUCCO17_08515</name>
</gene>
<evidence type="ECO:0000313" key="7">
    <source>
        <dbReference type="Proteomes" id="UP000050497"/>
    </source>
</evidence>
<reference evidence="6 8" key="2">
    <citation type="submission" date="2016-08" db="EMBL/GenBank/DDBJ databases">
        <authorList>
            <person name="Varghese N."/>
            <person name="Submissions Spin"/>
        </authorList>
    </citation>
    <scope>NUCLEOTIDE SEQUENCE [LARGE SCALE GENOMIC DNA]</scope>
    <source>
        <strain evidence="6 8">HL-109</strain>
    </source>
</reference>
<evidence type="ECO:0000256" key="2">
    <source>
        <dbReference type="HAMAP-Rule" id="MF_02128"/>
    </source>
</evidence>
<dbReference type="SUPFAM" id="SSF56042">
    <property type="entry name" value="PurM C-terminal domain-like"/>
    <property type="match status" value="1"/>
</dbReference>
<dbReference type="SUPFAM" id="SSF55326">
    <property type="entry name" value="PurM N-terminal domain-like"/>
    <property type="match status" value="1"/>
</dbReference>
<dbReference type="CDD" id="cd02194">
    <property type="entry name" value="ThiL"/>
    <property type="match status" value="1"/>
</dbReference>
<feature type="binding site" evidence="2">
    <location>
        <position position="150"/>
    </location>
    <ligand>
        <name>ATP</name>
        <dbReference type="ChEBI" id="CHEBI:30616"/>
    </ligand>
</feature>
<feature type="binding site" evidence="2">
    <location>
        <position position="333"/>
    </location>
    <ligand>
        <name>substrate</name>
    </ligand>
</feature>
<feature type="binding site" evidence="2">
    <location>
        <position position="222"/>
    </location>
    <ligand>
        <name>ATP</name>
        <dbReference type="ChEBI" id="CHEBI:30616"/>
    </ligand>
</feature>
<dbReference type="GO" id="GO:0009228">
    <property type="term" value="P:thiamine biosynthetic process"/>
    <property type="evidence" value="ECO:0007669"/>
    <property type="project" value="UniProtKB-KW"/>
</dbReference>
<dbReference type="EMBL" id="LJSX01000011">
    <property type="protein sequence ID" value="KPQ10943.1"/>
    <property type="molecule type" value="Genomic_DNA"/>
</dbReference>
<evidence type="ECO:0000313" key="5">
    <source>
        <dbReference type="EMBL" id="KPQ10943.1"/>
    </source>
</evidence>
<name>A0A0P8BMU0_9HYPH</name>
<dbReference type="GO" id="GO:0005524">
    <property type="term" value="F:ATP binding"/>
    <property type="evidence" value="ECO:0007669"/>
    <property type="project" value="UniProtKB-UniRule"/>
</dbReference>
<dbReference type="AlphaFoldDB" id="A0A0P8BMU0"/>
<keyword evidence="8" id="KW-1185">Reference proteome</keyword>
<comment type="miscellaneous">
    <text evidence="2">Reaction mechanism of ThiL seems to utilize a direct, inline transfer of the gamma-phosphate of ATP to TMP rather than a phosphorylated enzyme intermediate.</text>
</comment>
<dbReference type="PATRIC" id="fig|1653334.4.peg.2794"/>
<feature type="binding site" evidence="2">
    <location>
        <position position="76"/>
    </location>
    <ligand>
        <name>Mg(2+)</name>
        <dbReference type="ChEBI" id="CHEBI:18420"/>
        <label>3</label>
    </ligand>
</feature>
<feature type="binding site" evidence="2">
    <location>
        <position position="223"/>
    </location>
    <ligand>
        <name>Mg(2+)</name>
        <dbReference type="ChEBI" id="CHEBI:18420"/>
        <label>5</label>
    </ligand>
</feature>
<dbReference type="OrthoDB" id="9802811at2"/>
<dbReference type="Gene3D" id="3.90.650.10">
    <property type="entry name" value="PurM-like C-terminal domain"/>
    <property type="match status" value="1"/>
</dbReference>
<keyword evidence="2" id="KW-0460">Magnesium</keyword>
<dbReference type="GO" id="GO:0000287">
    <property type="term" value="F:magnesium ion binding"/>
    <property type="evidence" value="ECO:0007669"/>
    <property type="project" value="UniProtKB-UniRule"/>
</dbReference>
<keyword evidence="2 5" id="KW-0418">Kinase</keyword>
<dbReference type="Proteomes" id="UP000182800">
    <property type="component" value="Unassembled WGS sequence"/>
</dbReference>
<proteinExistence type="inferred from homology"/>
<keyword evidence="2" id="KW-0808">Transferase</keyword>
<comment type="similarity">
    <text evidence="2">Belongs to the thiamine-monophosphate kinase family.</text>
</comment>
<feature type="binding site" evidence="2">
    <location>
        <position position="272"/>
    </location>
    <ligand>
        <name>substrate</name>
    </ligand>
</feature>
<evidence type="ECO:0000256" key="1">
    <source>
        <dbReference type="ARBA" id="ARBA00022977"/>
    </source>
</evidence>
<keyword evidence="2" id="KW-0479">Metal-binding</keyword>
<feature type="domain" description="PurM-like N-terminal" evidence="3">
    <location>
        <begin position="30"/>
        <end position="142"/>
    </location>
</feature>
<comment type="caution">
    <text evidence="2">Lacks conserved residue(s) required for the propagation of feature annotation.</text>
</comment>
<dbReference type="HAMAP" id="MF_02128">
    <property type="entry name" value="TMP_kinase"/>
    <property type="match status" value="1"/>
</dbReference>
<dbReference type="NCBIfam" id="TIGR01379">
    <property type="entry name" value="thiL"/>
    <property type="match status" value="1"/>
</dbReference>
<dbReference type="PIRSF" id="PIRSF005303">
    <property type="entry name" value="Thiam_monoph_kin"/>
    <property type="match status" value="1"/>
</dbReference>
<feature type="binding site" evidence="2">
    <location>
        <begin position="123"/>
        <end position="124"/>
    </location>
    <ligand>
        <name>ATP</name>
        <dbReference type="ChEBI" id="CHEBI:30616"/>
    </ligand>
</feature>
<dbReference type="InterPro" id="IPR006283">
    <property type="entry name" value="ThiL-like"/>
</dbReference>
<feature type="binding site" evidence="2">
    <location>
        <position position="124"/>
    </location>
    <ligand>
        <name>Mg(2+)</name>
        <dbReference type="ChEBI" id="CHEBI:18420"/>
        <label>1</label>
    </ligand>
</feature>
<evidence type="ECO:0000313" key="8">
    <source>
        <dbReference type="Proteomes" id="UP000182800"/>
    </source>
</evidence>
<dbReference type="STRING" id="1653334.GA0071312_2885"/>
<accession>A0A0P8BMU0</accession>